<evidence type="ECO:0000313" key="2">
    <source>
        <dbReference type="EMBL" id="OLP92430.1"/>
    </source>
</evidence>
<feature type="region of interest" description="Disordered" evidence="1">
    <location>
        <begin position="791"/>
        <end position="838"/>
    </location>
</feature>
<organism evidence="2 3">
    <name type="scientific">Symbiodinium microadriaticum</name>
    <name type="common">Dinoflagellate</name>
    <name type="synonym">Zooxanthella microadriatica</name>
    <dbReference type="NCBI Taxonomy" id="2951"/>
    <lineage>
        <taxon>Eukaryota</taxon>
        <taxon>Sar</taxon>
        <taxon>Alveolata</taxon>
        <taxon>Dinophyceae</taxon>
        <taxon>Suessiales</taxon>
        <taxon>Symbiodiniaceae</taxon>
        <taxon>Symbiodinium</taxon>
    </lineage>
</organism>
<keyword evidence="3" id="KW-1185">Reference proteome</keyword>
<evidence type="ECO:0000256" key="1">
    <source>
        <dbReference type="SAM" id="MobiDB-lite"/>
    </source>
</evidence>
<feature type="region of interest" description="Disordered" evidence="1">
    <location>
        <begin position="325"/>
        <end position="351"/>
    </location>
</feature>
<gene>
    <name evidence="2" type="ORF">AK812_SmicGene25794</name>
</gene>
<feature type="compositionally biased region" description="Basic and acidic residues" evidence="1">
    <location>
        <begin position="1351"/>
        <end position="1389"/>
    </location>
</feature>
<reference evidence="2 3" key="1">
    <citation type="submission" date="2016-02" db="EMBL/GenBank/DDBJ databases">
        <title>Genome analysis of coral dinoflagellate symbionts highlights evolutionary adaptations to a symbiotic lifestyle.</title>
        <authorList>
            <person name="Aranda M."/>
            <person name="Li Y."/>
            <person name="Liew Y.J."/>
            <person name="Baumgarten S."/>
            <person name="Simakov O."/>
            <person name="Wilson M."/>
            <person name="Piel J."/>
            <person name="Ashoor H."/>
            <person name="Bougouffa S."/>
            <person name="Bajic V.B."/>
            <person name="Ryu T."/>
            <person name="Ravasi T."/>
            <person name="Bayer T."/>
            <person name="Micklem G."/>
            <person name="Kim H."/>
            <person name="Bhak J."/>
            <person name="Lajeunesse T.C."/>
            <person name="Voolstra C.R."/>
        </authorList>
    </citation>
    <scope>NUCLEOTIDE SEQUENCE [LARGE SCALE GENOMIC DNA]</scope>
    <source>
        <strain evidence="2 3">CCMP2467</strain>
    </source>
</reference>
<feature type="compositionally biased region" description="Polar residues" evidence="1">
    <location>
        <begin position="823"/>
        <end position="833"/>
    </location>
</feature>
<feature type="compositionally biased region" description="Basic and acidic residues" evidence="1">
    <location>
        <begin position="1028"/>
        <end position="1080"/>
    </location>
</feature>
<sequence length="1500" mass="165273">MGTGSVTFKQALTALVQSANEELRKQGQGSDPLEVPAAITVAACDYDKHAQEVLASLPEVFRPEHIHGDLNERLAEKCLKQLDEARETTFFELQTVLSEEGAETAEDRKRIEATYGMRLLDRYMLILENKSFWKTDSGAGASVPAKAAEKKSSPGRQAQAAQAHGCKSDDIDMPPSTTAAADSKPQPRVVKVAVGGSVCVDHSPFGADIILHENSSRFLDWIFPLYLPEYKWFTVQLPITGTSDLRNVMLSPWHFGWPERRPRLYTVGIRQQGPFSLQSHPCIALAGAGKADGWNFENPLNKVIDLWSTPNFEASEFFAADEDGLTDATGPSPACPPQPPQEQVEAERRTASRKTCRDRRSSFEMLLTGAKPTYLRRFKELEKVKKLHSKGYTVIANLAQNPDKRPEHLIAMGVPVYADLAGLPLQPHFEMTLGAEALWLVLSGLQAGKLPTCVAGQWIKVVGPESESGVEGAYPDGSDSDPKLQRFETTCSVPACPTVVIRGLKDKLMAMEKEQPEAFLELLEDFSTPAADLGSWSLGWDYLDLWSTKLGMAADFAKADQQQQPQQQDNPLGEALDKFAGFAEPVTPLKTQVEERTPDGSDPSLILCERHSSGRAAMLKQEKLVAMEKDEPEAFMELLEDFCTKLLGSIELLLPSAELSLLPSPNPGRGKARAVYDFSKVKSRIAVGKRKEDSAIRKPFTQDEYILWFTEKCPRYLRLSEEAAEARWKKDLRDPTVRRDQVKANNKDGSDAGLEEAVHQEQEVSRKQPTEKQEAELDGVRKQLLEDFDLEDDAGVPLTSRRSTSASAASGGSNSATPSGSGRNVSSGANSKPGNALIPIPLDKKEQALLKLMPAACATRLRSQTVKEFTSTEAMLVKALNVAASVEKQANEIYIGTQDAQGDPTFLHLDPSLQLLRSRVAIAKQMRTDDPFLNSEKAQDIKRQLMQALMEDPFFRESEEPKVSEEICLTFGQLKYFREVKSKLLSSTAAVIEKFGQHRSALLLMTAVAKSIICEADSWRATVAAESKAVEEERRAKEKEDKKRKTEEDKQAKKERGWAALGELRDAAEKLRKKEEDKANKAKGGGRGDPNEEADADAEGRKAKKRRGPKMDRITDEDPQILQTGKNIKEMDVSESVDDLCTAMSCNEPFACRLKKGPIAKVLRNAKAHDGSSAAPPKETVTGFTKVVTTAALKHFKLQGIVQWFSAQNGADLETMRSLRHLYSIPGDTMYVPPGSIIVEKAMGSTFTVKAHTCIVDLHTRGCLEELITTFPELLICRNSVLRHLLNALAELKLPSPHMHTNGDDDAQAKAKAGDAQGQGREDAVPAEESQDPTEPDHEKQQETVEQESSEVPKELEHESEEEHPKPTEDPTEQPDHEKQQEAAEKESSEAPNPSEQPEHENHEKKPKPTEDPTEQPDHEKQQETVEQESSEVANPTEQQPEHEKQLQPGSTEAQAAPVGVDIQTVEEPPVTEPEALGGVFEYKSAADPPGGAIANAKSG</sequence>
<feature type="compositionally biased region" description="Basic and acidic residues" evidence="1">
    <location>
        <begin position="1397"/>
        <end position="1424"/>
    </location>
</feature>
<proteinExistence type="predicted"/>
<feature type="region of interest" description="Disordered" evidence="1">
    <location>
        <begin position="1297"/>
        <end position="1500"/>
    </location>
</feature>
<comment type="caution">
    <text evidence="2">The sequence shown here is derived from an EMBL/GenBank/DDBJ whole genome shotgun (WGS) entry which is preliminary data.</text>
</comment>
<dbReference type="Proteomes" id="UP000186817">
    <property type="component" value="Unassembled WGS sequence"/>
</dbReference>
<protein>
    <submittedName>
        <fullName evidence="2">Uncharacterized protein</fullName>
    </submittedName>
</protein>
<feature type="compositionally biased region" description="Low complexity" evidence="1">
    <location>
        <begin position="1466"/>
        <end position="1475"/>
    </location>
</feature>
<evidence type="ECO:0000313" key="3">
    <source>
        <dbReference type="Proteomes" id="UP000186817"/>
    </source>
</evidence>
<feature type="compositionally biased region" description="Acidic residues" evidence="1">
    <location>
        <begin position="1325"/>
        <end position="1334"/>
    </location>
</feature>
<accession>A0A1Q9DBF3</accession>
<feature type="region of interest" description="Disordered" evidence="1">
    <location>
        <begin position="739"/>
        <end position="777"/>
    </location>
</feature>
<dbReference type="EMBL" id="LSRX01000623">
    <property type="protein sequence ID" value="OLP92430.1"/>
    <property type="molecule type" value="Genomic_DNA"/>
</dbReference>
<feature type="compositionally biased region" description="Basic and acidic residues" evidence="1">
    <location>
        <begin position="1301"/>
        <end position="1313"/>
    </location>
</feature>
<name>A0A1Q9DBF3_SYMMI</name>
<feature type="region of interest" description="Disordered" evidence="1">
    <location>
        <begin position="144"/>
        <end position="186"/>
    </location>
</feature>
<dbReference type="OrthoDB" id="426889at2759"/>
<feature type="region of interest" description="Disordered" evidence="1">
    <location>
        <begin position="1026"/>
        <end position="1114"/>
    </location>
</feature>
<feature type="compositionally biased region" description="Low complexity" evidence="1">
    <location>
        <begin position="799"/>
        <end position="822"/>
    </location>
</feature>